<dbReference type="InterPro" id="IPR003661">
    <property type="entry name" value="HisK_dim/P_dom"/>
</dbReference>
<gene>
    <name evidence="11" type="ORF">QI031_14070</name>
</gene>
<comment type="catalytic activity">
    <reaction evidence="1">
        <text>ATP + protein L-histidine = ADP + protein N-phospho-L-histidine.</text>
        <dbReference type="EC" id="2.7.13.3"/>
    </reaction>
</comment>
<name>A0AAJ6NXN4_9CYAN</name>
<keyword evidence="7 11" id="KW-0067">ATP-binding</keyword>
<dbReference type="GO" id="GO:0005524">
    <property type="term" value="F:ATP binding"/>
    <property type="evidence" value="ECO:0007669"/>
    <property type="project" value="UniProtKB-KW"/>
</dbReference>
<feature type="coiled-coil region" evidence="9">
    <location>
        <begin position="10"/>
        <end position="37"/>
    </location>
</feature>
<evidence type="ECO:0000256" key="2">
    <source>
        <dbReference type="ARBA" id="ARBA00012438"/>
    </source>
</evidence>
<keyword evidence="9" id="KW-0175">Coiled coil</keyword>
<dbReference type="Gene3D" id="3.30.565.10">
    <property type="entry name" value="Histidine kinase-like ATPase, C-terminal domain"/>
    <property type="match status" value="1"/>
</dbReference>
<evidence type="ECO:0000256" key="3">
    <source>
        <dbReference type="ARBA" id="ARBA00022553"/>
    </source>
</evidence>
<evidence type="ECO:0000256" key="6">
    <source>
        <dbReference type="ARBA" id="ARBA00022777"/>
    </source>
</evidence>
<dbReference type="InterPro" id="IPR003594">
    <property type="entry name" value="HATPase_dom"/>
</dbReference>
<dbReference type="Gene3D" id="1.10.287.130">
    <property type="match status" value="1"/>
</dbReference>
<dbReference type="SMART" id="SM00387">
    <property type="entry name" value="HATPase_c"/>
    <property type="match status" value="1"/>
</dbReference>
<evidence type="ECO:0000256" key="4">
    <source>
        <dbReference type="ARBA" id="ARBA00022679"/>
    </source>
</evidence>
<keyword evidence="4" id="KW-0808">Transferase</keyword>
<evidence type="ECO:0000259" key="10">
    <source>
        <dbReference type="PROSITE" id="PS50109"/>
    </source>
</evidence>
<dbReference type="InterPro" id="IPR036097">
    <property type="entry name" value="HisK_dim/P_sf"/>
</dbReference>
<protein>
    <recommendedName>
        <fullName evidence="2">histidine kinase</fullName>
        <ecNumber evidence="2">2.7.13.3</ecNumber>
    </recommendedName>
</protein>
<keyword evidence="12" id="KW-1185">Reference proteome</keyword>
<evidence type="ECO:0000256" key="9">
    <source>
        <dbReference type="SAM" id="Coils"/>
    </source>
</evidence>
<dbReference type="PANTHER" id="PTHR43065">
    <property type="entry name" value="SENSOR HISTIDINE KINASE"/>
    <property type="match status" value="1"/>
</dbReference>
<organism evidence="11 12">
    <name type="scientific">Halotia branconii CENA392</name>
    <dbReference type="NCBI Taxonomy" id="1539056"/>
    <lineage>
        <taxon>Bacteria</taxon>
        <taxon>Bacillati</taxon>
        <taxon>Cyanobacteriota</taxon>
        <taxon>Cyanophyceae</taxon>
        <taxon>Nostocales</taxon>
        <taxon>Nodulariaceae</taxon>
        <taxon>Halotia</taxon>
    </lineage>
</organism>
<dbReference type="InterPro" id="IPR036890">
    <property type="entry name" value="HATPase_C_sf"/>
</dbReference>
<dbReference type="PRINTS" id="PR00344">
    <property type="entry name" value="BCTRLSENSOR"/>
</dbReference>
<sequence length="368" mass="41587">MEPTDYESRLKLLEKTVRILQKKLDRSEADRQQLENASELRESVLKSVIRGLEESQIALEKRGHELETALANLQALQMKLVESEKMSALGVMVAGIAHEINNPVSFIYGNLNYAHEYFQDLLRLVELYQHYYPEPVAAIKQEIKKIELEFLKEDSAKLFQSMSIGAERIAEIVKSLRTFSRLDEAEFKIVNIHEGIESALVILNNRLQPSQNHPQGIQVVRKYGKLPLIECYAGHINQVFMNIIINAIDALEESFINTNLSVVNGKMINNNQLNPKNPQIHINTDIISHDWVEIRIADNGLGINDKVKAKLFDPFFTTKDVGKGTGLGLSISYRIISELHGGKIHCNSAPEAGAEFVIQIPIRQSKLL</sequence>
<dbReference type="Proteomes" id="UP001223520">
    <property type="component" value="Chromosome"/>
</dbReference>
<dbReference type="EC" id="2.7.13.3" evidence="2"/>
<reference evidence="11 12" key="1">
    <citation type="journal article" date="2023" name="Limnol Oceanogr Lett">
        <title>Environmental adaptations by the intertidal Antarctic cyanobacterium Halotia branconii CENA392 as revealed using long-read genome sequencing.</title>
        <authorList>
            <person name="Dextro R.B."/>
            <person name="Delbaje E."/>
            <person name="Freitas P.N.N."/>
            <person name="Geraldes V."/>
            <person name="Pinto E."/>
            <person name="Long P.F."/>
            <person name="Fiore M.F."/>
        </authorList>
    </citation>
    <scope>NUCLEOTIDE SEQUENCE [LARGE SCALE GENOMIC DNA]</scope>
    <source>
        <strain evidence="11 12">CENA392</strain>
    </source>
</reference>
<dbReference type="SUPFAM" id="SSF55874">
    <property type="entry name" value="ATPase domain of HSP90 chaperone/DNA topoisomerase II/histidine kinase"/>
    <property type="match status" value="1"/>
</dbReference>
<dbReference type="Pfam" id="PF02518">
    <property type="entry name" value="HATPase_c"/>
    <property type="match status" value="1"/>
</dbReference>
<keyword evidence="6" id="KW-0418">Kinase</keyword>
<keyword evidence="3" id="KW-0597">Phosphoprotein</keyword>
<evidence type="ECO:0000256" key="7">
    <source>
        <dbReference type="ARBA" id="ARBA00022840"/>
    </source>
</evidence>
<evidence type="ECO:0000313" key="12">
    <source>
        <dbReference type="Proteomes" id="UP001223520"/>
    </source>
</evidence>
<dbReference type="CDD" id="cd00082">
    <property type="entry name" value="HisKA"/>
    <property type="match status" value="1"/>
</dbReference>
<keyword evidence="5" id="KW-0547">Nucleotide-binding</keyword>
<evidence type="ECO:0000313" key="11">
    <source>
        <dbReference type="EMBL" id="WGV28517.1"/>
    </source>
</evidence>
<dbReference type="KEGG" id="hbq:QI031_14070"/>
<dbReference type="InterPro" id="IPR004358">
    <property type="entry name" value="Sig_transdc_His_kin-like_C"/>
</dbReference>
<dbReference type="GO" id="GO:0000155">
    <property type="term" value="F:phosphorelay sensor kinase activity"/>
    <property type="evidence" value="ECO:0007669"/>
    <property type="project" value="InterPro"/>
</dbReference>
<accession>A0AAJ6NXN4</accession>
<dbReference type="SUPFAM" id="SSF47384">
    <property type="entry name" value="Homodimeric domain of signal transducing histidine kinase"/>
    <property type="match status" value="1"/>
</dbReference>
<proteinExistence type="predicted"/>
<feature type="domain" description="Histidine kinase" evidence="10">
    <location>
        <begin position="95"/>
        <end position="364"/>
    </location>
</feature>
<dbReference type="SMART" id="SM00388">
    <property type="entry name" value="HisKA"/>
    <property type="match status" value="1"/>
</dbReference>
<dbReference type="RefSeq" id="WP_281485744.1">
    <property type="nucleotide sequence ID" value="NZ_CP124543.1"/>
</dbReference>
<dbReference type="AlphaFoldDB" id="A0AAJ6NXN4"/>
<dbReference type="InterPro" id="IPR005467">
    <property type="entry name" value="His_kinase_dom"/>
</dbReference>
<evidence type="ECO:0000256" key="5">
    <source>
        <dbReference type="ARBA" id="ARBA00022741"/>
    </source>
</evidence>
<evidence type="ECO:0000256" key="8">
    <source>
        <dbReference type="ARBA" id="ARBA00023012"/>
    </source>
</evidence>
<dbReference type="EMBL" id="CP124543">
    <property type="protein sequence ID" value="WGV28517.1"/>
    <property type="molecule type" value="Genomic_DNA"/>
</dbReference>
<evidence type="ECO:0000256" key="1">
    <source>
        <dbReference type="ARBA" id="ARBA00000085"/>
    </source>
</evidence>
<dbReference type="PANTHER" id="PTHR43065:SF10">
    <property type="entry name" value="PEROXIDE STRESS-ACTIVATED HISTIDINE KINASE MAK3"/>
    <property type="match status" value="1"/>
</dbReference>
<dbReference type="PROSITE" id="PS50109">
    <property type="entry name" value="HIS_KIN"/>
    <property type="match status" value="1"/>
</dbReference>
<keyword evidence="8" id="KW-0902">Two-component regulatory system</keyword>